<sequence length="361" mass="37561">MKKSLLLFITFLTVTLAGAQGIGDTFTDSDIDYKITNDSPFEVEVIGSSLVTAIVPSSVNEPIGSTPCSVTRVGDEAFNPNTTLTSLELPSTVTSIGNSPFRNSVVETVTFTTTNGIITIDNRGFILSNISGDITSIISSAESIGNGGFNGSANITAVTTPSTLTTLGTSVFRNSGILTADLSASTSITELPSQTFRDCSLLNSVVIQSSVTSIGASAFINCGALNSVQVNNPVPATVGANAFTGVVLGDATLIVPAGKTGDYAAAAIWEDFGTITDGTVTLSTNKLEQALSLKLYPNPTSGIVNIKNNNTNLKVTVYDINGRSLLKTANSRIDISNYAAGVYVFKVETSNGQLVKRVLKN</sequence>
<gene>
    <name evidence="4" type="ORF">F2B50_08485</name>
    <name evidence="5" type="ORF">FPF71_08485</name>
</gene>
<dbReference type="Pfam" id="PF13306">
    <property type="entry name" value="LRR_5"/>
    <property type="match status" value="2"/>
</dbReference>
<dbReference type="InterPro" id="IPR026444">
    <property type="entry name" value="Secre_tail"/>
</dbReference>
<dbReference type="AlphaFoldDB" id="A0A5M7BDK7"/>
<keyword evidence="1 2" id="KW-0732">Signal</keyword>
<evidence type="ECO:0000313" key="6">
    <source>
        <dbReference type="Proteomes" id="UP000315145"/>
    </source>
</evidence>
<dbReference type="EMBL" id="VWRS01000004">
    <property type="protein sequence ID" value="KAA5825215.1"/>
    <property type="molecule type" value="Genomic_DNA"/>
</dbReference>
<reference evidence="5 6" key="2">
    <citation type="submission" date="2019-07" db="EMBL/GenBank/DDBJ databases">
        <title>Algibacter marinivivus sp. nov., isolated from the surface of a marine red alga.</title>
        <authorList>
            <person name="Zhong X."/>
            <person name="Xu W."/>
            <person name="Zhang Y."/>
            <person name="Zhang Q."/>
            <person name="Du Z."/>
        </authorList>
    </citation>
    <scope>NUCLEOTIDE SEQUENCE [LARGE SCALE GENOMIC DNA]</scope>
    <source>
        <strain evidence="5 6">RU-4-M-4</strain>
    </source>
</reference>
<dbReference type="EMBL" id="VMBF01000004">
    <property type="protein sequence ID" value="TSJ77709.1"/>
    <property type="molecule type" value="Genomic_DNA"/>
</dbReference>
<feature type="domain" description="Secretion system C-terminal sorting" evidence="3">
    <location>
        <begin position="295"/>
        <end position="358"/>
    </location>
</feature>
<evidence type="ECO:0000256" key="2">
    <source>
        <dbReference type="SAM" id="SignalP"/>
    </source>
</evidence>
<dbReference type="RefSeq" id="WP_144116247.1">
    <property type="nucleotide sequence ID" value="NZ_JACHGE010000005.1"/>
</dbReference>
<dbReference type="OrthoDB" id="1377410at2"/>
<evidence type="ECO:0000313" key="7">
    <source>
        <dbReference type="Proteomes" id="UP000322315"/>
    </source>
</evidence>
<protein>
    <submittedName>
        <fullName evidence="4">Leucine-rich repeat protein</fullName>
    </submittedName>
</protein>
<name>A0A5M7BDK7_9FLAO</name>
<dbReference type="NCBIfam" id="TIGR04183">
    <property type="entry name" value="Por_Secre_tail"/>
    <property type="match status" value="1"/>
</dbReference>
<dbReference type="PANTHER" id="PTHR45661:SF3">
    <property type="entry name" value="IG-LIKE DOMAIN-CONTAINING PROTEIN"/>
    <property type="match status" value="1"/>
</dbReference>
<dbReference type="InterPro" id="IPR026906">
    <property type="entry name" value="LRR_5"/>
</dbReference>
<dbReference type="PANTHER" id="PTHR45661">
    <property type="entry name" value="SURFACE ANTIGEN"/>
    <property type="match status" value="1"/>
</dbReference>
<evidence type="ECO:0000256" key="1">
    <source>
        <dbReference type="ARBA" id="ARBA00022729"/>
    </source>
</evidence>
<dbReference type="InterPro" id="IPR053139">
    <property type="entry name" value="Surface_bspA-like"/>
</dbReference>
<dbReference type="Proteomes" id="UP000322315">
    <property type="component" value="Unassembled WGS sequence"/>
</dbReference>
<dbReference type="Proteomes" id="UP000315145">
    <property type="component" value="Unassembled WGS sequence"/>
</dbReference>
<comment type="caution">
    <text evidence="4">The sequence shown here is derived from an EMBL/GenBank/DDBJ whole genome shotgun (WGS) entry which is preliminary data.</text>
</comment>
<keyword evidence="6" id="KW-1185">Reference proteome</keyword>
<dbReference type="SUPFAM" id="SSF52058">
    <property type="entry name" value="L domain-like"/>
    <property type="match status" value="1"/>
</dbReference>
<dbReference type="Gene3D" id="3.80.10.10">
    <property type="entry name" value="Ribonuclease Inhibitor"/>
    <property type="match status" value="1"/>
</dbReference>
<feature type="chain" id="PRO_5024368516" evidence="2">
    <location>
        <begin position="20"/>
        <end position="361"/>
    </location>
</feature>
<organism evidence="4 7">
    <name type="scientific">Algibacter amylolyticus</name>
    <dbReference type="NCBI Taxonomy" id="1608400"/>
    <lineage>
        <taxon>Bacteria</taxon>
        <taxon>Pseudomonadati</taxon>
        <taxon>Bacteroidota</taxon>
        <taxon>Flavobacteriia</taxon>
        <taxon>Flavobacteriales</taxon>
        <taxon>Flavobacteriaceae</taxon>
        <taxon>Algibacter</taxon>
    </lineage>
</organism>
<evidence type="ECO:0000313" key="5">
    <source>
        <dbReference type="EMBL" id="TSJ77709.1"/>
    </source>
</evidence>
<dbReference type="Pfam" id="PF18962">
    <property type="entry name" value="Por_Secre_tail"/>
    <property type="match status" value="1"/>
</dbReference>
<proteinExistence type="predicted"/>
<evidence type="ECO:0000313" key="4">
    <source>
        <dbReference type="EMBL" id="KAA5825215.1"/>
    </source>
</evidence>
<feature type="signal peptide" evidence="2">
    <location>
        <begin position="1"/>
        <end position="19"/>
    </location>
</feature>
<dbReference type="InterPro" id="IPR032675">
    <property type="entry name" value="LRR_dom_sf"/>
</dbReference>
<accession>A0A5M7BDK7</accession>
<reference evidence="4" key="3">
    <citation type="submission" date="2019-09" db="EMBL/GenBank/DDBJ databases">
        <authorList>
            <person name="Zhang D.-C."/>
        </authorList>
    </citation>
    <scope>NUCLEOTIDE SEQUENCE</scope>
    <source>
        <strain evidence="4">RU-4-M-4</strain>
    </source>
</reference>
<reference evidence="4 7" key="1">
    <citation type="journal article" date="2015" name="Int. J. Syst. Evol. Microbiol.">
        <title>Algibacter amylolyticus sp. nov., isolated from intertidal sediment.</title>
        <authorList>
            <person name="Zhang D.C."/>
            <person name="Wu J."/>
            <person name="Neuner K."/>
            <person name="Yao J."/>
            <person name="Margesin R."/>
        </authorList>
    </citation>
    <scope>NUCLEOTIDE SEQUENCE [LARGE SCALE GENOMIC DNA]</scope>
    <source>
        <strain evidence="4 7">RU-4-M-4</strain>
    </source>
</reference>
<evidence type="ECO:0000259" key="3">
    <source>
        <dbReference type="Pfam" id="PF18962"/>
    </source>
</evidence>